<feature type="transmembrane region" description="Helical" evidence="1">
    <location>
        <begin position="760"/>
        <end position="781"/>
    </location>
</feature>
<evidence type="ECO:0000313" key="3">
    <source>
        <dbReference type="Proteomes" id="UP001335325"/>
    </source>
</evidence>
<name>A0ABZ1GSY8_9ACTN</name>
<evidence type="ECO:0000256" key="1">
    <source>
        <dbReference type="SAM" id="Phobius"/>
    </source>
</evidence>
<organism evidence="2 3">
    <name type="scientific">Streptomyces hirsutus</name>
    <dbReference type="NCBI Taxonomy" id="35620"/>
    <lineage>
        <taxon>Bacteria</taxon>
        <taxon>Bacillati</taxon>
        <taxon>Actinomycetota</taxon>
        <taxon>Actinomycetes</taxon>
        <taxon>Kitasatosporales</taxon>
        <taxon>Streptomycetaceae</taxon>
        <taxon>Streptomyces</taxon>
    </lineage>
</organism>
<accession>A0ABZ1GSY8</accession>
<feature type="transmembrane region" description="Helical" evidence="1">
    <location>
        <begin position="733"/>
        <end position="754"/>
    </location>
</feature>
<feature type="transmembrane region" description="Helical" evidence="1">
    <location>
        <begin position="210"/>
        <end position="231"/>
    </location>
</feature>
<gene>
    <name evidence="2" type="ORF">OIE73_22970</name>
</gene>
<feature type="transmembrane region" description="Helical" evidence="1">
    <location>
        <begin position="252"/>
        <end position="272"/>
    </location>
</feature>
<keyword evidence="3" id="KW-1185">Reference proteome</keyword>
<proteinExistence type="predicted"/>
<feature type="transmembrane region" description="Helical" evidence="1">
    <location>
        <begin position="471"/>
        <end position="490"/>
    </location>
</feature>
<feature type="transmembrane region" description="Helical" evidence="1">
    <location>
        <begin position="321"/>
        <end position="346"/>
    </location>
</feature>
<dbReference type="Proteomes" id="UP001335325">
    <property type="component" value="Chromosome"/>
</dbReference>
<feature type="transmembrane region" description="Helical" evidence="1">
    <location>
        <begin position="511"/>
        <end position="528"/>
    </location>
</feature>
<protein>
    <submittedName>
        <fullName evidence="2">DUF6185 family protein</fullName>
    </submittedName>
</protein>
<dbReference type="GeneID" id="91545494"/>
<feature type="transmembrane region" description="Helical" evidence="1">
    <location>
        <begin position="410"/>
        <end position="430"/>
    </location>
</feature>
<dbReference type="InterPro" id="IPR046176">
    <property type="entry name" value="DUF6185"/>
</dbReference>
<sequence>MVPGATARAADDECRTEQLKSARITASVRFKHEGEDHTKAEGRLMVKAPKSWSRAADLLLNGDTERYRTAMRCLLRYPDDPFPYRNTEGRTELPKVTAEKKWITVDQRVSTWVVNLQTRHFGPWSLTVGNRLWHLELLRPPALDKAWWQEVTVDLGGRAARSVSSTPTTGATTKLTWTREKAGGKPPEVRVTLQPPAAKASAARWSQHPWYVFDSLAWLPLHGVLLALLLVTARTVRCAPASAPRTDAETRTARNLLVISWLTFAVTVVQLFDDTLLAHFANQDTALFWTDQHRTAVHFGLTLLTGLALCVFGIPGRTAVVLVIAATGYVIAVACHPEGFALPSQWWLDWENFPDEVRWFREKSPMVAFAGACACVVFVWLVGTAASLLRLWRSTNTPTSGWPRGRFPHALLVALVLVSVAVSAVSVWTAQNLWEHQSWLSRRNAYEAYGLWHVANLFNEIRWFPSDWLDWFHGTYFWWWGPSLAILAVLRARDKAAVPAAVLPPPAELRTLKVFFVACVAPVAGWYAGVPLPLLSLLALWLALTGLLALGTKRAVLYRKLLSGHRLHEMARGSDRPQLLKAARRHRELHAQLRRLEQGQQDEDRSQLEHELDRLHRLPHPSPPSGLPNTWIRLPPSIGPVELALAWGPQATSWGNACRAAYFAALSSVPAVAILTWADHVRGVRWTDKFLQRFGFVEIVTAAVSMELLWVGAGFTLGALWRVLPGRRGPARASGLALVYAAPVLVQWTGNWIVDQPFHTWPLELSLTLLVLTLTGVAMDIDTFRGERRYWPTRASLLLSVYQWRTASVQVAFLVGQLVALVTIWQQLKGNDPMILIERGPSESAGGEGSGK</sequence>
<feature type="transmembrane region" description="Helical" evidence="1">
    <location>
        <begin position="366"/>
        <end position="389"/>
    </location>
</feature>
<reference evidence="2 3" key="1">
    <citation type="submission" date="2022-10" db="EMBL/GenBank/DDBJ databases">
        <title>The complete genomes of actinobacterial strains from the NBC collection.</title>
        <authorList>
            <person name="Joergensen T.S."/>
            <person name="Alvarez Arevalo M."/>
            <person name="Sterndorff E.B."/>
            <person name="Faurdal D."/>
            <person name="Vuksanovic O."/>
            <person name="Mourched A.-S."/>
            <person name="Charusanti P."/>
            <person name="Shaw S."/>
            <person name="Blin K."/>
            <person name="Weber T."/>
        </authorList>
    </citation>
    <scope>NUCLEOTIDE SEQUENCE [LARGE SCALE GENOMIC DNA]</scope>
    <source>
        <strain evidence="2 3">NBC 01753</strain>
    </source>
</reference>
<keyword evidence="1" id="KW-1133">Transmembrane helix</keyword>
<feature type="transmembrane region" description="Helical" evidence="1">
    <location>
        <begin position="699"/>
        <end position="721"/>
    </location>
</feature>
<dbReference type="RefSeq" id="WP_326754239.1">
    <property type="nucleotide sequence ID" value="NZ_CP109134.1"/>
</dbReference>
<keyword evidence="1" id="KW-0812">Transmembrane</keyword>
<dbReference type="EMBL" id="CP109134">
    <property type="protein sequence ID" value="WSD08305.1"/>
    <property type="molecule type" value="Genomic_DNA"/>
</dbReference>
<keyword evidence="1" id="KW-0472">Membrane</keyword>
<evidence type="ECO:0000313" key="2">
    <source>
        <dbReference type="EMBL" id="WSD08305.1"/>
    </source>
</evidence>
<dbReference type="Pfam" id="PF19683">
    <property type="entry name" value="DUF6185"/>
    <property type="match status" value="1"/>
</dbReference>
<feature type="transmembrane region" description="Helical" evidence="1">
    <location>
        <begin position="660"/>
        <end position="679"/>
    </location>
</feature>
<feature type="transmembrane region" description="Helical" evidence="1">
    <location>
        <begin position="296"/>
        <end position="314"/>
    </location>
</feature>
<feature type="transmembrane region" description="Helical" evidence="1">
    <location>
        <begin position="534"/>
        <end position="552"/>
    </location>
</feature>